<keyword evidence="2" id="KW-1185">Reference proteome</keyword>
<evidence type="ECO:0000313" key="1">
    <source>
        <dbReference type="EMBL" id="ORW19470.1"/>
    </source>
</evidence>
<accession>A0A0F5NF53</accession>
<dbReference type="AlphaFoldDB" id="A0A0F5NF53"/>
<reference evidence="1 2" key="1">
    <citation type="submission" date="2016-01" db="EMBL/GenBank/DDBJ databases">
        <title>The new phylogeny of the genus Mycobacterium.</title>
        <authorList>
            <person name="Tarcisio F."/>
            <person name="Conor M."/>
            <person name="Antonella G."/>
            <person name="Elisabetta G."/>
            <person name="Giulia F.S."/>
            <person name="Sara T."/>
            <person name="Anna F."/>
            <person name="Clotilde B."/>
            <person name="Roberto B."/>
            <person name="Veronica D.S."/>
            <person name="Fabio R."/>
            <person name="Monica P."/>
            <person name="Olivier J."/>
            <person name="Enrico T."/>
            <person name="Nicola S."/>
        </authorList>
    </citation>
    <scope>NUCLEOTIDE SEQUENCE [LARGE SCALE GENOMIC DNA]</scope>
    <source>
        <strain evidence="1 2">DSM 44803</strain>
    </source>
</reference>
<dbReference type="OrthoDB" id="4623006at2"/>
<comment type="caution">
    <text evidence="1">The sequence shown here is derived from an EMBL/GenBank/DDBJ whole genome shotgun (WGS) entry which is preliminary data.</text>
</comment>
<gene>
    <name evidence="1" type="ORF">AWC17_08785</name>
</gene>
<dbReference type="EMBL" id="LQPH01000138">
    <property type="protein sequence ID" value="ORW19470.1"/>
    <property type="molecule type" value="Genomic_DNA"/>
</dbReference>
<name>A0A0F5NF53_9MYCO</name>
<organism evidence="1 2">
    <name type="scientific">Mycobacterium nebraskense</name>
    <dbReference type="NCBI Taxonomy" id="244292"/>
    <lineage>
        <taxon>Bacteria</taxon>
        <taxon>Bacillati</taxon>
        <taxon>Actinomycetota</taxon>
        <taxon>Actinomycetes</taxon>
        <taxon>Mycobacteriales</taxon>
        <taxon>Mycobacteriaceae</taxon>
        <taxon>Mycobacterium</taxon>
    </lineage>
</organism>
<dbReference type="Proteomes" id="UP000193781">
    <property type="component" value="Unassembled WGS sequence"/>
</dbReference>
<proteinExistence type="predicted"/>
<evidence type="ECO:0000313" key="2">
    <source>
        <dbReference type="Proteomes" id="UP000193781"/>
    </source>
</evidence>
<sequence>MTEKYLIWDWATTARSDLASGPLGADLARQGYAPGVEVSKAEAGYEICLNDECAVLSSVNATIFSHLMSKSVDEIEWMVTKGL</sequence>
<protein>
    <submittedName>
        <fullName evidence="1">Uncharacterized protein</fullName>
    </submittedName>
</protein>